<dbReference type="Pfam" id="PF05023">
    <property type="entry name" value="Phytochelatin"/>
    <property type="match status" value="1"/>
</dbReference>
<evidence type="ECO:0000256" key="2">
    <source>
        <dbReference type="ARBA" id="ARBA00022539"/>
    </source>
</evidence>
<dbReference type="InterPro" id="IPR040409">
    <property type="entry name" value="PCS-like"/>
</dbReference>
<feature type="signal peptide" evidence="5">
    <location>
        <begin position="1"/>
        <end position="17"/>
    </location>
</feature>
<dbReference type="PANTHER" id="PTHR33447">
    <property type="entry name" value="GLUTATHIONE GAMMA-GLUTAMYLCYSTEINYLTRANSFERASE"/>
    <property type="match status" value="1"/>
</dbReference>
<feature type="domain" description="Peptidase C83" evidence="6">
    <location>
        <begin position="1"/>
        <end position="218"/>
    </location>
</feature>
<evidence type="ECO:0000313" key="8">
    <source>
        <dbReference type="Proteomes" id="UP000004038"/>
    </source>
</evidence>
<evidence type="ECO:0000256" key="4">
    <source>
        <dbReference type="ARBA" id="ARBA00022723"/>
    </source>
</evidence>
<dbReference type="PROSITE" id="PS51443">
    <property type="entry name" value="PCS"/>
    <property type="match status" value="1"/>
</dbReference>
<keyword evidence="5" id="KW-0732">Signal</keyword>
<dbReference type="AlphaFoldDB" id="H0FYD7"/>
<dbReference type="EC" id="2.3.2.15" evidence="1"/>
<dbReference type="InterPro" id="IPR038156">
    <property type="entry name" value="PCS_N_sf"/>
</dbReference>
<dbReference type="EMBL" id="AGVV01000016">
    <property type="protein sequence ID" value="EHK77991.1"/>
    <property type="molecule type" value="Genomic_DNA"/>
</dbReference>
<dbReference type="InterPro" id="IPR038765">
    <property type="entry name" value="Papain-like_cys_pep_sf"/>
</dbReference>
<gene>
    <name evidence="7" type="ORF">SM0020_11085</name>
</gene>
<name>H0FYD7_RHIML</name>
<evidence type="ECO:0000259" key="6">
    <source>
        <dbReference type="PROSITE" id="PS51443"/>
    </source>
</evidence>
<dbReference type="GO" id="GO:0016756">
    <property type="term" value="F:glutathione gamma-glutamylcysteinyltransferase activity"/>
    <property type="evidence" value="ECO:0007669"/>
    <property type="project" value="UniProtKB-EC"/>
</dbReference>
<dbReference type="GO" id="GO:0046938">
    <property type="term" value="P:phytochelatin biosynthetic process"/>
    <property type="evidence" value="ECO:0007669"/>
    <property type="project" value="InterPro"/>
</dbReference>
<dbReference type="Proteomes" id="UP000004038">
    <property type="component" value="Unassembled WGS sequence"/>
</dbReference>
<accession>H0FYD7</accession>
<dbReference type="Gene3D" id="3.90.70.30">
    <property type="entry name" value="Phytochelatin synthase, N-terminal domain"/>
    <property type="match status" value="1"/>
</dbReference>
<feature type="chain" id="PRO_5003532495" description="glutathione gamma-glutamylcysteinyltransferase" evidence="5">
    <location>
        <begin position="18"/>
        <end position="218"/>
    </location>
</feature>
<dbReference type="GO" id="GO:0046872">
    <property type="term" value="F:metal ion binding"/>
    <property type="evidence" value="ECO:0007669"/>
    <property type="project" value="UniProtKB-KW"/>
</dbReference>
<dbReference type="SUPFAM" id="SSF54001">
    <property type="entry name" value="Cysteine proteinases"/>
    <property type="match status" value="1"/>
</dbReference>
<evidence type="ECO:0000256" key="3">
    <source>
        <dbReference type="ARBA" id="ARBA00022679"/>
    </source>
</evidence>
<evidence type="ECO:0000313" key="7">
    <source>
        <dbReference type="EMBL" id="EHK77991.1"/>
    </source>
</evidence>
<evidence type="ECO:0000256" key="5">
    <source>
        <dbReference type="SAM" id="SignalP"/>
    </source>
</evidence>
<keyword evidence="3" id="KW-0808">Transferase</keyword>
<dbReference type="InterPro" id="IPR007719">
    <property type="entry name" value="PCS_N"/>
</dbReference>
<dbReference type="RefSeq" id="WP_003528476.1">
    <property type="nucleotide sequence ID" value="NZ_AGVV01000016.1"/>
</dbReference>
<proteinExistence type="predicted"/>
<dbReference type="GO" id="GO:0010038">
    <property type="term" value="P:response to metal ion"/>
    <property type="evidence" value="ECO:0007669"/>
    <property type="project" value="InterPro"/>
</dbReference>
<reference evidence="7 8" key="1">
    <citation type="journal article" date="2012" name="J. Bacteriol.">
        <title>Draft Genome Sequence of Sinorhizobium meliloti CCNWSX0020, a Nitrogen-Fixing Symbiont with Copper Tolerance Capability Isolated from Lead-Zinc Mine Tailings.</title>
        <authorList>
            <person name="Li Z."/>
            <person name="Ma Z."/>
            <person name="Hao X."/>
            <person name="Wei G."/>
        </authorList>
    </citation>
    <scope>NUCLEOTIDE SEQUENCE [LARGE SCALE GENOMIC DNA]</scope>
    <source>
        <strain evidence="7 8">CCNWSX0020</strain>
    </source>
</reference>
<dbReference type="PANTHER" id="PTHR33447:SF20">
    <property type="entry name" value="GLUTATHIONE GAMMA-GLUTAMYLCYSTEINYLTRANSFERASE"/>
    <property type="match status" value="1"/>
</dbReference>
<sequence length="218" mass="24336">MKRLRIFVAAGSLCALAAVLPVALQPPKVSEDVIRSSVIRAPELMDRAWALPVAATFQSNISWQSNGSLCGPSSLANVFRSIGEEETTESEILEGTGLCWTGFCIMGLTLDELATVARRHTERRISLLRDITADEFREHMKRSNDPSRRYVINFTREKIFGSGAGHHSPIAGYLEAQDLVLVLDVNEDYKPWLIERERLFAAMDTFDGDNKRGLLLIE</sequence>
<organism evidence="7 8">
    <name type="scientific">Sinorhizobium meliloti CCNWSX0020</name>
    <dbReference type="NCBI Taxonomy" id="1107881"/>
    <lineage>
        <taxon>Bacteria</taxon>
        <taxon>Pseudomonadati</taxon>
        <taxon>Pseudomonadota</taxon>
        <taxon>Alphaproteobacteria</taxon>
        <taxon>Hyphomicrobiales</taxon>
        <taxon>Rhizobiaceae</taxon>
        <taxon>Sinorhizobium/Ensifer group</taxon>
        <taxon>Sinorhizobium</taxon>
    </lineage>
</organism>
<keyword evidence="2" id="KW-0104">Cadmium</keyword>
<dbReference type="PATRIC" id="fig|1107881.3.peg.2240"/>
<protein>
    <recommendedName>
        <fullName evidence="1">glutathione gamma-glutamylcysteinyltransferase</fullName>
        <ecNumber evidence="1">2.3.2.15</ecNumber>
    </recommendedName>
</protein>
<evidence type="ECO:0000256" key="1">
    <source>
        <dbReference type="ARBA" id="ARBA00012468"/>
    </source>
</evidence>
<keyword evidence="4" id="KW-0479">Metal-binding</keyword>